<name>A0AAE3ZKN0_9ACTN</name>
<organism evidence="1 2">
    <name type="scientific">Catenuloplanes niger</name>
    <dbReference type="NCBI Taxonomy" id="587534"/>
    <lineage>
        <taxon>Bacteria</taxon>
        <taxon>Bacillati</taxon>
        <taxon>Actinomycetota</taxon>
        <taxon>Actinomycetes</taxon>
        <taxon>Micromonosporales</taxon>
        <taxon>Micromonosporaceae</taxon>
        <taxon>Catenuloplanes</taxon>
    </lineage>
</organism>
<sequence length="51" mass="5686">MDLPADPALCLARARPRRRLPALRTPAVRAGCCREPDLVLLISRARRAGHR</sequence>
<dbReference type="RefSeq" id="WP_310407890.1">
    <property type="nucleotide sequence ID" value="NZ_JAVDYC010000001.1"/>
</dbReference>
<comment type="caution">
    <text evidence="1">The sequence shown here is derived from an EMBL/GenBank/DDBJ whole genome shotgun (WGS) entry which is preliminary data.</text>
</comment>
<dbReference type="EMBL" id="JAVDYC010000001">
    <property type="protein sequence ID" value="MDR7319913.1"/>
    <property type="molecule type" value="Genomic_DNA"/>
</dbReference>
<evidence type="ECO:0000313" key="1">
    <source>
        <dbReference type="EMBL" id="MDR7319913.1"/>
    </source>
</evidence>
<evidence type="ECO:0000313" key="2">
    <source>
        <dbReference type="Proteomes" id="UP001183629"/>
    </source>
</evidence>
<proteinExistence type="predicted"/>
<gene>
    <name evidence="1" type="ORF">J2S44_000163</name>
</gene>
<protein>
    <submittedName>
        <fullName evidence="1">Uncharacterized protein</fullName>
    </submittedName>
</protein>
<reference evidence="1 2" key="1">
    <citation type="submission" date="2023-07" db="EMBL/GenBank/DDBJ databases">
        <title>Sequencing the genomes of 1000 actinobacteria strains.</title>
        <authorList>
            <person name="Klenk H.-P."/>
        </authorList>
    </citation>
    <scope>NUCLEOTIDE SEQUENCE [LARGE SCALE GENOMIC DNA]</scope>
    <source>
        <strain evidence="1 2">DSM 44711</strain>
    </source>
</reference>
<dbReference type="Proteomes" id="UP001183629">
    <property type="component" value="Unassembled WGS sequence"/>
</dbReference>
<accession>A0AAE3ZKN0</accession>
<dbReference type="AlphaFoldDB" id="A0AAE3ZKN0"/>
<keyword evidence="2" id="KW-1185">Reference proteome</keyword>